<comment type="caution">
    <text evidence="1">The sequence shown here is derived from an EMBL/GenBank/DDBJ whole genome shotgun (WGS) entry which is preliminary data.</text>
</comment>
<dbReference type="AlphaFoldDB" id="A0A392UFJ1"/>
<protein>
    <submittedName>
        <fullName evidence="1">Uncharacterized protein</fullName>
    </submittedName>
</protein>
<keyword evidence="2" id="KW-1185">Reference proteome</keyword>
<reference evidence="1 2" key="1">
    <citation type="journal article" date="2018" name="Front. Plant Sci.">
        <title>Red Clover (Trifolium pratense) and Zigzag Clover (T. medium) - A Picture of Genomic Similarities and Differences.</title>
        <authorList>
            <person name="Dluhosova J."/>
            <person name="Istvanek J."/>
            <person name="Nedelnik J."/>
            <person name="Repkova J."/>
        </authorList>
    </citation>
    <scope>NUCLEOTIDE SEQUENCE [LARGE SCALE GENOMIC DNA]</scope>
    <source>
        <strain evidence="2">cv. 10/8</strain>
        <tissue evidence="1">Leaf</tissue>
    </source>
</reference>
<name>A0A392UFJ1_9FABA</name>
<evidence type="ECO:0000313" key="2">
    <source>
        <dbReference type="Proteomes" id="UP000265520"/>
    </source>
</evidence>
<evidence type="ECO:0000313" key="1">
    <source>
        <dbReference type="EMBL" id="MCI71587.1"/>
    </source>
</evidence>
<sequence length="30" mass="3654">DEFVIWAWPRPFSWLNPKIWVCSLTEGYGR</sequence>
<dbReference type="EMBL" id="LXQA010799209">
    <property type="protein sequence ID" value="MCI71587.1"/>
    <property type="molecule type" value="Genomic_DNA"/>
</dbReference>
<feature type="non-terminal residue" evidence="1">
    <location>
        <position position="1"/>
    </location>
</feature>
<dbReference type="Proteomes" id="UP000265520">
    <property type="component" value="Unassembled WGS sequence"/>
</dbReference>
<organism evidence="1 2">
    <name type="scientific">Trifolium medium</name>
    <dbReference type="NCBI Taxonomy" id="97028"/>
    <lineage>
        <taxon>Eukaryota</taxon>
        <taxon>Viridiplantae</taxon>
        <taxon>Streptophyta</taxon>
        <taxon>Embryophyta</taxon>
        <taxon>Tracheophyta</taxon>
        <taxon>Spermatophyta</taxon>
        <taxon>Magnoliopsida</taxon>
        <taxon>eudicotyledons</taxon>
        <taxon>Gunneridae</taxon>
        <taxon>Pentapetalae</taxon>
        <taxon>rosids</taxon>
        <taxon>fabids</taxon>
        <taxon>Fabales</taxon>
        <taxon>Fabaceae</taxon>
        <taxon>Papilionoideae</taxon>
        <taxon>50 kb inversion clade</taxon>
        <taxon>NPAAA clade</taxon>
        <taxon>Hologalegina</taxon>
        <taxon>IRL clade</taxon>
        <taxon>Trifolieae</taxon>
        <taxon>Trifolium</taxon>
    </lineage>
</organism>
<proteinExistence type="predicted"/>
<accession>A0A392UFJ1</accession>